<dbReference type="InterPro" id="IPR000731">
    <property type="entry name" value="SSD"/>
</dbReference>
<feature type="transmembrane region" description="Helical" evidence="6">
    <location>
        <begin position="312"/>
        <end position="335"/>
    </location>
</feature>
<feature type="domain" description="SSD" evidence="7">
    <location>
        <begin position="597"/>
        <end position="725"/>
    </location>
</feature>
<evidence type="ECO:0000256" key="1">
    <source>
        <dbReference type="ARBA" id="ARBA00004651"/>
    </source>
</evidence>
<dbReference type="InterPro" id="IPR050545">
    <property type="entry name" value="Mycobact_MmpL"/>
</dbReference>
<feature type="transmembrane region" description="Helical" evidence="6">
    <location>
        <begin position="706"/>
        <end position="726"/>
    </location>
</feature>
<dbReference type="PANTHER" id="PTHR33406">
    <property type="entry name" value="MEMBRANE PROTEIN MJ1562-RELATED"/>
    <property type="match status" value="1"/>
</dbReference>
<dbReference type="Proteomes" id="UP001500298">
    <property type="component" value="Unassembled WGS sequence"/>
</dbReference>
<evidence type="ECO:0000256" key="4">
    <source>
        <dbReference type="ARBA" id="ARBA00022989"/>
    </source>
</evidence>
<dbReference type="EMBL" id="BAABJX010000020">
    <property type="protein sequence ID" value="GAA4827701.1"/>
    <property type="molecule type" value="Genomic_DNA"/>
</dbReference>
<dbReference type="SUPFAM" id="SSF82866">
    <property type="entry name" value="Multidrug efflux transporter AcrB transmembrane domain"/>
    <property type="match status" value="2"/>
</dbReference>
<feature type="transmembrane region" description="Helical" evidence="6">
    <location>
        <begin position="579"/>
        <end position="607"/>
    </location>
</feature>
<dbReference type="Gene3D" id="1.20.1640.10">
    <property type="entry name" value="Multidrug efflux transporter AcrB transmembrane domain"/>
    <property type="match status" value="2"/>
</dbReference>
<keyword evidence="4 6" id="KW-1133">Transmembrane helix</keyword>
<feature type="domain" description="SSD" evidence="7">
    <location>
        <begin position="223"/>
        <end position="334"/>
    </location>
</feature>
<comment type="caution">
    <text evidence="8">The sequence shown here is derived from an EMBL/GenBank/DDBJ whole genome shotgun (WGS) entry which is preliminary data.</text>
</comment>
<feature type="transmembrane region" description="Helical" evidence="6">
    <location>
        <begin position="236"/>
        <end position="256"/>
    </location>
</feature>
<feature type="transmembrane region" description="Helical" evidence="6">
    <location>
        <begin position="676"/>
        <end position="700"/>
    </location>
</feature>
<dbReference type="PROSITE" id="PS50156">
    <property type="entry name" value="SSD"/>
    <property type="match status" value="2"/>
</dbReference>
<evidence type="ECO:0000313" key="8">
    <source>
        <dbReference type="EMBL" id="GAA4827701.1"/>
    </source>
</evidence>
<dbReference type="Pfam" id="PF03176">
    <property type="entry name" value="MMPL"/>
    <property type="match status" value="2"/>
</dbReference>
<evidence type="ECO:0000256" key="2">
    <source>
        <dbReference type="ARBA" id="ARBA00022475"/>
    </source>
</evidence>
<feature type="transmembrane region" description="Helical" evidence="6">
    <location>
        <begin position="367"/>
        <end position="385"/>
    </location>
</feature>
<proteinExistence type="predicted"/>
<gene>
    <name evidence="8" type="ORF">GCM10023331_10700</name>
</gene>
<comment type="subcellular location">
    <subcellularLocation>
        <location evidence="1">Cell membrane</location>
        <topology evidence="1">Multi-pass membrane protein</topology>
    </subcellularLocation>
</comment>
<keyword evidence="5 6" id="KW-0472">Membrane</keyword>
<evidence type="ECO:0000256" key="5">
    <source>
        <dbReference type="ARBA" id="ARBA00023136"/>
    </source>
</evidence>
<organism evidence="8 9">
    <name type="scientific">Algivirga pacifica</name>
    <dbReference type="NCBI Taxonomy" id="1162670"/>
    <lineage>
        <taxon>Bacteria</taxon>
        <taxon>Pseudomonadati</taxon>
        <taxon>Bacteroidota</taxon>
        <taxon>Cytophagia</taxon>
        <taxon>Cytophagales</taxon>
        <taxon>Flammeovirgaceae</taxon>
        <taxon>Algivirga</taxon>
    </lineage>
</organism>
<keyword evidence="3 6" id="KW-0812">Transmembrane</keyword>
<dbReference type="PANTHER" id="PTHR33406:SF12">
    <property type="entry name" value="BLR2997 PROTEIN"/>
    <property type="match status" value="1"/>
</dbReference>
<sequence length="765" mass="86302">MYYEFMRIIPEDDPDMEYYTKFRELFGEDANAFVLGIKDDRLYELEQFNKFKALGEEIEQLEGISNILSIAKVQTIDTDRENQRFNFRPLFTENPKSQQELDSLLAVVKNWAFYKESLFGKDNATFMAINIQDDVLNSKDRTPLMNKIIDIAEVYQEETGIELHYAGLPYVRSIMAQKVKAELLLFLGLSVAVTALVLFLFFRSFSAVFVPLVMIGIIIVWIVGTLGLLGYKITILTGLLPPVLVVIGIPNSVYLLNKYHSEYLKHGNKIKALATVIKKIGMITLITNTTTAIGFCVLVLTGITAMQEFGVVAGINIFVTFVISIMFIPAVFSYLPDPDTRHLKHLEFAPTQRIIQLLEITVTNYRGYVYIASAVLIVVALIGTYKVKAVSYMVDDLPEDYHVQQHLKFFEEHFEGVMPLEVVVDTGRERGMRRPGTFEKVEEIQNFLSGFPEVSPALSVVTGLKAANQAFYEGDSSFYRLPSRNEITFLSPYIQSQSDNGSSLMTKYSDSTQRYLRISMKMADIGSIKMDSLLENHFRPKIDEILEGSRLEAFVTGTTLIFIKGNEFLIKNLKQSMMIAFLLIAIIMGTLFGNLRIVLISLVPNIIPLIVTAGLMGYVGIPLKPSTAIVFSIAFGISVDDSIHFLAKYRQEMKLHHLNLKHALIVSIRETGTSMLYTSIILFFGFIIFVFSAFGGTIALGLLTSITLLVAMITNLVLLPSLLYTFDIKPLDLEPMIDGADDFYFEDEDEEINLNEIKKNDDKED</sequence>
<evidence type="ECO:0000313" key="9">
    <source>
        <dbReference type="Proteomes" id="UP001500298"/>
    </source>
</evidence>
<protein>
    <submittedName>
        <fullName evidence="8">MMPL family transporter</fullName>
    </submittedName>
</protein>
<accession>A0ABP9D808</accession>
<feature type="transmembrane region" description="Helical" evidence="6">
    <location>
        <begin position="208"/>
        <end position="229"/>
    </location>
</feature>
<evidence type="ECO:0000256" key="3">
    <source>
        <dbReference type="ARBA" id="ARBA00022692"/>
    </source>
</evidence>
<evidence type="ECO:0000259" key="7">
    <source>
        <dbReference type="PROSITE" id="PS50156"/>
    </source>
</evidence>
<reference evidence="9" key="1">
    <citation type="journal article" date="2019" name="Int. J. Syst. Evol. Microbiol.">
        <title>The Global Catalogue of Microorganisms (GCM) 10K type strain sequencing project: providing services to taxonomists for standard genome sequencing and annotation.</title>
        <authorList>
            <consortium name="The Broad Institute Genomics Platform"/>
            <consortium name="The Broad Institute Genome Sequencing Center for Infectious Disease"/>
            <person name="Wu L."/>
            <person name="Ma J."/>
        </authorList>
    </citation>
    <scope>NUCLEOTIDE SEQUENCE [LARGE SCALE GENOMIC DNA]</scope>
    <source>
        <strain evidence="9">JCM 18326</strain>
    </source>
</reference>
<name>A0ABP9D808_9BACT</name>
<dbReference type="InterPro" id="IPR004869">
    <property type="entry name" value="MMPL_dom"/>
</dbReference>
<keyword evidence="9" id="KW-1185">Reference proteome</keyword>
<keyword evidence="2" id="KW-1003">Cell membrane</keyword>
<evidence type="ECO:0000256" key="6">
    <source>
        <dbReference type="SAM" id="Phobius"/>
    </source>
</evidence>
<feature type="transmembrane region" description="Helical" evidence="6">
    <location>
        <begin position="183"/>
        <end position="202"/>
    </location>
</feature>
<feature type="transmembrane region" description="Helical" evidence="6">
    <location>
        <begin position="276"/>
        <end position="300"/>
    </location>
</feature>